<feature type="transmembrane region" description="Helical" evidence="6">
    <location>
        <begin position="285"/>
        <end position="306"/>
    </location>
</feature>
<comment type="similarity">
    <text evidence="2 6">Belongs to the multi antimicrobial extrusion (MATE) (TC 2.A.66.1) family.</text>
</comment>
<dbReference type="AlphaFoldDB" id="A0AAN7IAD6"/>
<accession>A0AAN7IAD6</accession>
<feature type="transmembrane region" description="Helical" evidence="6">
    <location>
        <begin position="155"/>
        <end position="175"/>
    </location>
</feature>
<gene>
    <name evidence="8" type="ORF">RGQ29_005184</name>
</gene>
<evidence type="ECO:0000256" key="1">
    <source>
        <dbReference type="ARBA" id="ARBA00004141"/>
    </source>
</evidence>
<dbReference type="PANTHER" id="PTHR42893:SF9">
    <property type="entry name" value="PROTEIN DETOXIFICATION 46, CHLOROPLASTIC"/>
    <property type="match status" value="1"/>
</dbReference>
<dbReference type="CDD" id="cd13136">
    <property type="entry name" value="MATE_DinF_like"/>
    <property type="match status" value="1"/>
</dbReference>
<dbReference type="GO" id="GO:0042910">
    <property type="term" value="F:xenobiotic transmembrane transporter activity"/>
    <property type="evidence" value="ECO:0007669"/>
    <property type="project" value="InterPro"/>
</dbReference>
<keyword evidence="4 6" id="KW-1133">Transmembrane helix</keyword>
<evidence type="ECO:0000313" key="9">
    <source>
        <dbReference type="Proteomes" id="UP001324115"/>
    </source>
</evidence>
<evidence type="ECO:0000256" key="5">
    <source>
        <dbReference type="ARBA" id="ARBA00023136"/>
    </source>
</evidence>
<dbReference type="PANTHER" id="PTHR42893">
    <property type="entry name" value="PROTEIN DETOXIFICATION 44, CHLOROPLASTIC-RELATED"/>
    <property type="match status" value="1"/>
</dbReference>
<evidence type="ECO:0000256" key="3">
    <source>
        <dbReference type="ARBA" id="ARBA00022692"/>
    </source>
</evidence>
<organism evidence="8 9">
    <name type="scientific">Quercus rubra</name>
    <name type="common">Northern red oak</name>
    <name type="synonym">Quercus borealis</name>
    <dbReference type="NCBI Taxonomy" id="3512"/>
    <lineage>
        <taxon>Eukaryota</taxon>
        <taxon>Viridiplantae</taxon>
        <taxon>Streptophyta</taxon>
        <taxon>Embryophyta</taxon>
        <taxon>Tracheophyta</taxon>
        <taxon>Spermatophyta</taxon>
        <taxon>Magnoliopsida</taxon>
        <taxon>eudicotyledons</taxon>
        <taxon>Gunneridae</taxon>
        <taxon>Pentapetalae</taxon>
        <taxon>rosids</taxon>
        <taxon>fabids</taxon>
        <taxon>Fagales</taxon>
        <taxon>Fagaceae</taxon>
        <taxon>Quercus</taxon>
    </lineage>
</organism>
<dbReference type="GO" id="GO:0015297">
    <property type="term" value="F:antiporter activity"/>
    <property type="evidence" value="ECO:0007669"/>
    <property type="project" value="InterPro"/>
</dbReference>
<dbReference type="InterPro" id="IPR044644">
    <property type="entry name" value="DinF-like"/>
</dbReference>
<evidence type="ECO:0000256" key="2">
    <source>
        <dbReference type="ARBA" id="ARBA00010199"/>
    </source>
</evidence>
<comment type="caution">
    <text evidence="8">The sequence shown here is derived from an EMBL/GenBank/DDBJ whole genome shotgun (WGS) entry which is preliminary data.</text>
</comment>
<feature type="transmembrane region" description="Helical" evidence="6">
    <location>
        <begin position="187"/>
        <end position="208"/>
    </location>
</feature>
<comment type="subcellular location">
    <subcellularLocation>
        <location evidence="1">Membrane</location>
        <topology evidence="1">Multi-pass membrane protein</topology>
    </subcellularLocation>
</comment>
<sequence>MQFKTLTSHNTPLFQNPTFFSNKPPQPPPPPPRFPISLFHSNLSLISTPKNSFRNRILTASRISSNNKELIGNDNIGPEIDVVSVSGEEEEEEKVSELGSENIWKQMKEIVMFTGPATGLWICGPLMSLIDTAVIGQGSSIELAALGPGTVVCDYMSYLFMFLSIATSNMVATSLAKQDKNEVQHHISILLFVGLTCGCLMLLFTKFFGSWVLTAFTGPKNAHLIPAANTYVQIRGLAWPALLVGWVAQSASLGMKDSWGPVKALVVASAVNGIGDIVLCSFMGYGIAGAAWATMASQVFAGFMMIEALNKKGYNAYSISVPSPDELLTVLGLAAPVFITMMSKVAFYSLLIYFVTSMGTYTMAAHQVMIQTFVMCTVWGGPLSQTAQSFMPELIYGAKRSLEKARMLLKSLVIIGAILGLLLGIVATSVPWLFPKIFTHDQNVIQEMHKVLIPYFMAIAVTPPTHSLEGTLLAGRDLKFLSLSMCGCFAMGALLLLLVTSRGYGLPGCWFGFVGFQWARFFLSLRRLLSPNGILYSEDLGQCQTEKLRAV</sequence>
<evidence type="ECO:0000256" key="6">
    <source>
        <dbReference type="RuleBase" id="RU004914"/>
    </source>
</evidence>
<name>A0AAN7IAD6_QUERU</name>
<dbReference type="Pfam" id="PF01554">
    <property type="entry name" value="MatE"/>
    <property type="match status" value="2"/>
</dbReference>
<reference evidence="8 9" key="1">
    <citation type="journal article" date="2023" name="G3 (Bethesda)">
        <title>A haplotype-resolved chromosome-scale genome for Quercus rubra L. provides insights into the genetics of adaptive traits for red oak species.</title>
        <authorList>
            <person name="Kapoor B."/>
            <person name="Jenkins J."/>
            <person name="Schmutz J."/>
            <person name="Zhebentyayeva T."/>
            <person name="Kuelheim C."/>
            <person name="Coggeshall M."/>
            <person name="Heim C."/>
            <person name="Lasky J.R."/>
            <person name="Leites L."/>
            <person name="Islam-Faridi N."/>
            <person name="Romero-Severson J."/>
            <person name="DeLeo V.L."/>
            <person name="Lucas S.M."/>
            <person name="Lazic D."/>
            <person name="Gailing O."/>
            <person name="Carlson J."/>
            <person name="Staton M."/>
        </authorList>
    </citation>
    <scope>NUCLEOTIDE SEQUENCE [LARGE SCALE GENOMIC DNA]</scope>
    <source>
        <strain evidence="8">Pseudo-F2</strain>
    </source>
</reference>
<keyword evidence="5 6" id="KW-0472">Membrane</keyword>
<dbReference type="GO" id="GO:0016020">
    <property type="term" value="C:membrane"/>
    <property type="evidence" value="ECO:0007669"/>
    <property type="project" value="UniProtKB-SubCell"/>
</dbReference>
<dbReference type="Proteomes" id="UP001324115">
    <property type="component" value="Unassembled WGS sequence"/>
</dbReference>
<feature type="transmembrane region" description="Helical" evidence="6">
    <location>
        <begin position="327"/>
        <end position="356"/>
    </location>
</feature>
<proteinExistence type="inferred from homology"/>
<feature type="transmembrane region" description="Helical" evidence="6">
    <location>
        <begin position="408"/>
        <end position="432"/>
    </location>
</feature>
<keyword evidence="3 6" id="KW-0812">Transmembrane</keyword>
<feature type="transmembrane region" description="Helical" evidence="6">
    <location>
        <begin position="228"/>
        <end position="248"/>
    </location>
</feature>
<feature type="compositionally biased region" description="Polar residues" evidence="7">
    <location>
        <begin position="1"/>
        <end position="23"/>
    </location>
</feature>
<dbReference type="NCBIfam" id="TIGR00797">
    <property type="entry name" value="matE"/>
    <property type="match status" value="1"/>
</dbReference>
<dbReference type="EMBL" id="JAXUIC010000011">
    <property type="protein sequence ID" value="KAK4562579.1"/>
    <property type="molecule type" value="Genomic_DNA"/>
</dbReference>
<feature type="region of interest" description="Disordered" evidence="7">
    <location>
        <begin position="1"/>
        <end position="31"/>
    </location>
</feature>
<evidence type="ECO:0000256" key="7">
    <source>
        <dbReference type="SAM" id="MobiDB-lite"/>
    </source>
</evidence>
<feature type="transmembrane region" description="Helical" evidence="6">
    <location>
        <begin position="480"/>
        <end position="498"/>
    </location>
</feature>
<comment type="caution">
    <text evidence="6">Lacks conserved residue(s) required for the propagation of feature annotation.</text>
</comment>
<protein>
    <recommendedName>
        <fullName evidence="6">Protein DETOXIFICATION</fullName>
    </recommendedName>
    <alternativeName>
        <fullName evidence="6">Multidrug and toxic compound extrusion protein</fullName>
    </alternativeName>
</protein>
<keyword evidence="9" id="KW-1185">Reference proteome</keyword>
<evidence type="ECO:0000313" key="8">
    <source>
        <dbReference type="EMBL" id="KAK4562579.1"/>
    </source>
</evidence>
<dbReference type="InterPro" id="IPR002528">
    <property type="entry name" value="MATE_fam"/>
</dbReference>
<evidence type="ECO:0000256" key="4">
    <source>
        <dbReference type="ARBA" id="ARBA00022989"/>
    </source>
</evidence>
<feature type="transmembrane region" description="Helical" evidence="6">
    <location>
        <begin position="110"/>
        <end position="135"/>
    </location>
</feature>